<evidence type="ECO:0000259" key="13">
    <source>
        <dbReference type="Pfam" id="PF04561"/>
    </source>
</evidence>
<keyword evidence="6" id="KW-0862">Zinc</keyword>
<dbReference type="Pfam" id="PF00562">
    <property type="entry name" value="RNA_pol_Rpb2_6"/>
    <property type="match status" value="1"/>
</dbReference>
<dbReference type="Gene3D" id="3.90.1070.20">
    <property type="match status" value="1"/>
</dbReference>
<dbReference type="InterPro" id="IPR037034">
    <property type="entry name" value="RNA_pol_Rpb2_2_sf"/>
</dbReference>
<keyword evidence="3 10" id="KW-0808">Transferase</keyword>
<dbReference type="EMBL" id="KX764973">
    <property type="protein sequence ID" value="AOZ56060.1"/>
    <property type="molecule type" value="Genomic_DNA"/>
</dbReference>
<comment type="function">
    <text evidence="10">DNA-dependent RNA polymerase catalyzes the transcription of DNA into RNA using the four ribonucleoside triphosphates as substrates.</text>
</comment>
<dbReference type="EC" id="2.7.7.6" evidence="10"/>
<dbReference type="InterPro" id="IPR007644">
    <property type="entry name" value="RNA_pol_bsu_protrusion"/>
</dbReference>
<dbReference type="GO" id="GO:0032549">
    <property type="term" value="F:ribonucleoside binding"/>
    <property type="evidence" value="ECO:0007669"/>
    <property type="project" value="InterPro"/>
</dbReference>
<evidence type="ECO:0000259" key="11">
    <source>
        <dbReference type="Pfam" id="PF00562"/>
    </source>
</evidence>
<dbReference type="Gene3D" id="2.40.50.150">
    <property type="match status" value="1"/>
</dbReference>
<dbReference type="InterPro" id="IPR007121">
    <property type="entry name" value="RNA_pol_bsu_CS"/>
</dbReference>
<reference evidence="18" key="1">
    <citation type="journal article" date="2017" name="Nature">
        <title>Metagenomic exploration of ASGARD archaea illuminates the origin of cellular complexity in eukaryotes.</title>
        <authorList>
            <person name="Zaremba-Niedzwiedzka K."/>
            <person name="Caceres E.F."/>
            <person name="Saw J.H.W."/>
            <person name="Backstrom D."/>
            <person name="Juzokaite L."/>
            <person name="Vancaester E."/>
            <person name="Seitz K.W."/>
            <person name="Anantharaman K."/>
            <person name="Starnawski P."/>
            <person name="Kjeldsen K.U."/>
            <person name="Stott M.B."/>
            <person name="Nunoura T."/>
            <person name="Banfield J.F."/>
            <person name="Schramm A."/>
            <person name="Baker B.J."/>
            <person name="Spang A."/>
            <person name="Ettema T.J.G."/>
        </authorList>
    </citation>
    <scope>NUCLEOTIDE SEQUENCE</scope>
    <source>
        <strain evidence="18">TIV_2</strain>
    </source>
</reference>
<feature type="domain" description="RNA polymerase Rpb2" evidence="17">
    <location>
        <begin position="613"/>
        <end position="645"/>
    </location>
</feature>
<dbReference type="SUPFAM" id="SSF64484">
    <property type="entry name" value="beta and beta-prime subunits of DNA dependent RNA-polymerase"/>
    <property type="match status" value="1"/>
</dbReference>
<keyword evidence="5" id="KW-0479">Metal-binding</keyword>
<evidence type="ECO:0000256" key="3">
    <source>
        <dbReference type="ARBA" id="ARBA00022679"/>
    </source>
</evidence>
<evidence type="ECO:0000256" key="6">
    <source>
        <dbReference type="ARBA" id="ARBA00022833"/>
    </source>
</evidence>
<dbReference type="InterPro" id="IPR007120">
    <property type="entry name" value="DNA-dir_RNAP_su2_dom"/>
</dbReference>
<evidence type="ECO:0000256" key="1">
    <source>
        <dbReference type="ARBA" id="ARBA00006835"/>
    </source>
</evidence>
<comment type="subunit">
    <text evidence="8">Part of the RNA polymerase complex.</text>
</comment>
<dbReference type="Pfam" id="PF04561">
    <property type="entry name" value="RNA_pol_Rpb2_2"/>
    <property type="match status" value="1"/>
</dbReference>
<evidence type="ECO:0000259" key="16">
    <source>
        <dbReference type="Pfam" id="PF04566"/>
    </source>
</evidence>
<dbReference type="InterPro" id="IPR007642">
    <property type="entry name" value="RNA_pol_Rpb2_2"/>
</dbReference>
<feature type="domain" description="RNA polymerase Rpb2" evidence="15">
    <location>
        <begin position="436"/>
        <end position="500"/>
    </location>
</feature>
<sequence>MGNRSYQKGEKAKLDLSALKKAHVDFYPIVRAFFLEHSLVEAQIESFNRFLERELQEVVDSFKEIELIENYKLRLGKIEVGPPEFEEFDGARTPLTPMECRLRKITYWGPVYLEIKVIGHGMELKTERVKIGYIPIMVKSKRCRLYGLSDEELIEMGEDPADPGGYFIINGSERVVVVRDDLARNKVIVEETTAGSKPYSHAVYVISARAGMRSRLFLEYYPRDGTIKASFGAIRGVPVAVILKALGLEDDSQILQAISTDPEIANEFLYSLDEVRKKEPEGGFMTQEEALDYLGRRLIQSAPRQERINAARDYLRRALLPHIGQTEDDNIKKAYFIAKMIEKLLRVVKGQLEPDDKDHFSNKRLRLVGELMQEAFRYAFYRLVRELEEKSNEQLTHGVYDLDIRRIVTTQSKITPRILRALATGTWPTGELGISQNIDRTNYIAALQHLRRVNSPLPPGLPLHEARQIHGTSVGRLCPLETPEGTNVGLVRSLATFADVTFGIDPTPIIELLPELGVKPIEEATPEEVGSMAAVYVNGALVGLTNDPKRVAEEIKRRRIEISHEINVAYLEEEGAVIVNADAGRVRRPLIPVERVEDAIRLLPEVEQGKVTFSDLIREGIVELLDPDEEEYALVAYSVDKLTPEHTHLDFAPYMMMGVAAGQIPYAEHNAIPRDIIGGNMVKQGLGYYATNWRLRMDSSSYLFYYPQRPIVRTRIGEITGYELRPAGQNLVVALLPMDGYNMDDALVMNKGAVDRGAGRAIFLRTYEAVARRLAIIEGDKFENPYDVKGVTGRRAEESYRKLADDGIVEPEVNVEGGDVLIGRTSPPRFSPELAGGAAGLTMTFERRDTSIDMRAWERGVVTDVILATAESGEKMVRVRVRESRIPELGDKFATRHGQKGVIGMIYRQEDMPFTADGISPDIVLDPHAIPSRMTIGQLIEILAGKVGALEGRFVDGTPFAKEPVEDLMEALKRLGFEYTGEEIMYDGRTGRMLRAPVFIGVSFYQRLKHMVRDKIHARARGQVQILTRQPVEGRARGGGLRLGEMEGEVLVSHGAAAMLRDRYIEHSDKTIVYVCKRCGSLAFYNALTSQFYCPRCQDAVEVRPLITAHATRLLIQELNSGLIDVKLDVEEEV</sequence>
<feature type="domain" description="RNA polymerase Rpb2" evidence="12">
    <location>
        <begin position="1039"/>
        <end position="1129"/>
    </location>
</feature>
<dbReference type="NCBIfam" id="NF006335">
    <property type="entry name" value="PRK08565.1"/>
    <property type="match status" value="1"/>
</dbReference>
<dbReference type="GO" id="GO:0000428">
    <property type="term" value="C:DNA-directed RNA polymerase complex"/>
    <property type="evidence" value="ECO:0007669"/>
    <property type="project" value="UniProtKB-KW"/>
</dbReference>
<dbReference type="Gene3D" id="3.90.1100.10">
    <property type="match status" value="1"/>
</dbReference>
<dbReference type="Gene3D" id="3.90.1800.10">
    <property type="entry name" value="RNA polymerase alpha subunit dimerisation domain"/>
    <property type="match status" value="1"/>
</dbReference>
<comment type="similarity">
    <text evidence="1 9">Belongs to the RNA polymerase beta chain family.</text>
</comment>
<evidence type="ECO:0000259" key="12">
    <source>
        <dbReference type="Pfam" id="PF04560"/>
    </source>
</evidence>
<dbReference type="Gene3D" id="3.90.1110.10">
    <property type="entry name" value="RNA polymerase Rpb2, domain 2"/>
    <property type="match status" value="1"/>
</dbReference>
<feature type="domain" description="RNA polymerase beta subunit protrusion" evidence="14">
    <location>
        <begin position="39"/>
        <end position="410"/>
    </location>
</feature>
<dbReference type="InterPro" id="IPR007645">
    <property type="entry name" value="RNA_pol_Rpb2_3"/>
</dbReference>
<dbReference type="GO" id="GO:0006351">
    <property type="term" value="P:DNA-templated transcription"/>
    <property type="evidence" value="ECO:0007669"/>
    <property type="project" value="InterPro"/>
</dbReference>
<dbReference type="InterPro" id="IPR007641">
    <property type="entry name" value="RNA_pol_Rpb2_7"/>
</dbReference>
<dbReference type="InterPro" id="IPR014724">
    <property type="entry name" value="RNA_pol_RPB2_OB-fold"/>
</dbReference>
<dbReference type="InterPro" id="IPR007647">
    <property type="entry name" value="RNA_pol_Rpb2_5"/>
</dbReference>
<protein>
    <recommendedName>
        <fullName evidence="10">DNA-directed RNA polymerase subunit beta</fullName>
        <ecNumber evidence="10">2.7.7.6</ecNumber>
    </recommendedName>
</protein>
<dbReference type="Pfam" id="PF04565">
    <property type="entry name" value="RNA_pol_Rpb2_3"/>
    <property type="match status" value="1"/>
</dbReference>
<dbReference type="CDD" id="cd00653">
    <property type="entry name" value="RNA_pol_B_RPB2"/>
    <property type="match status" value="1"/>
</dbReference>
<evidence type="ECO:0000259" key="15">
    <source>
        <dbReference type="Pfam" id="PF04565"/>
    </source>
</evidence>
<dbReference type="Pfam" id="PF04566">
    <property type="entry name" value="RNA_pol_Rpb2_4"/>
    <property type="match status" value="1"/>
</dbReference>
<dbReference type="InterPro" id="IPR015712">
    <property type="entry name" value="DNA-dir_RNA_pol_su2"/>
</dbReference>
<evidence type="ECO:0000256" key="7">
    <source>
        <dbReference type="ARBA" id="ARBA00023163"/>
    </source>
</evidence>
<dbReference type="NCBIfam" id="NF007175">
    <property type="entry name" value="PRK09606.1"/>
    <property type="match status" value="1"/>
</dbReference>
<dbReference type="GO" id="GO:0046872">
    <property type="term" value="F:metal ion binding"/>
    <property type="evidence" value="ECO:0007669"/>
    <property type="project" value="UniProtKB-KW"/>
</dbReference>
<feature type="domain" description="RNA polymerase Rpb2" evidence="13">
    <location>
        <begin position="185"/>
        <end position="366"/>
    </location>
</feature>
<dbReference type="Pfam" id="PF04560">
    <property type="entry name" value="RNA_pol_Rpb2_7"/>
    <property type="match status" value="1"/>
</dbReference>
<evidence type="ECO:0000256" key="10">
    <source>
        <dbReference type="RuleBase" id="RU363031"/>
    </source>
</evidence>
<dbReference type="Gene3D" id="2.40.270.10">
    <property type="entry name" value="DNA-directed RNA polymerase, subunit 2, domain 6"/>
    <property type="match status" value="1"/>
</dbReference>
<evidence type="ECO:0000256" key="2">
    <source>
        <dbReference type="ARBA" id="ARBA00022478"/>
    </source>
</evidence>
<dbReference type="PROSITE" id="PS01166">
    <property type="entry name" value="RNA_POL_BETA"/>
    <property type="match status" value="1"/>
</dbReference>
<evidence type="ECO:0000259" key="14">
    <source>
        <dbReference type="Pfam" id="PF04563"/>
    </source>
</evidence>
<feature type="domain" description="DNA-directed RNA polymerase subunit 2 hybrid-binding" evidence="11">
    <location>
        <begin position="661"/>
        <end position="1037"/>
    </location>
</feature>
<dbReference type="PANTHER" id="PTHR20856">
    <property type="entry name" value="DNA-DIRECTED RNA POLYMERASE I SUBUNIT 2"/>
    <property type="match status" value="1"/>
</dbReference>
<evidence type="ECO:0000256" key="8">
    <source>
        <dbReference type="ARBA" id="ARBA00025838"/>
    </source>
</evidence>
<evidence type="ECO:0000259" key="17">
    <source>
        <dbReference type="Pfam" id="PF04567"/>
    </source>
</evidence>
<dbReference type="Pfam" id="PF04563">
    <property type="entry name" value="RNA_pol_Rpb2_1"/>
    <property type="match status" value="1"/>
</dbReference>
<proteinExistence type="inferred from homology"/>
<dbReference type="InterPro" id="IPR037033">
    <property type="entry name" value="DNA-dir_RNAP_su2_hyb_sf"/>
</dbReference>
<dbReference type="GO" id="GO:0003899">
    <property type="term" value="F:DNA-directed RNA polymerase activity"/>
    <property type="evidence" value="ECO:0007669"/>
    <property type="project" value="UniProtKB-EC"/>
</dbReference>
<keyword evidence="2 10" id="KW-0240">DNA-directed RNA polymerase</keyword>
<dbReference type="InterPro" id="IPR007646">
    <property type="entry name" value="RNA_pol_Rpb2_4"/>
</dbReference>
<evidence type="ECO:0000313" key="18">
    <source>
        <dbReference type="EMBL" id="AOZ56060.1"/>
    </source>
</evidence>
<dbReference type="FunFam" id="2.40.270.10:FF:000011">
    <property type="entry name" value="DNA-directed RNA polymerase subunit beta"/>
    <property type="match status" value="1"/>
</dbReference>
<evidence type="ECO:0000256" key="9">
    <source>
        <dbReference type="RuleBase" id="RU000434"/>
    </source>
</evidence>
<name>A0A1L2JPY5_9CREN</name>
<feature type="domain" description="RNA polymerase Rpb2" evidence="16">
    <location>
        <begin position="535"/>
        <end position="594"/>
    </location>
</feature>
<dbReference type="GO" id="GO:0003677">
    <property type="term" value="F:DNA binding"/>
    <property type="evidence" value="ECO:0007669"/>
    <property type="project" value="InterPro"/>
</dbReference>
<evidence type="ECO:0000256" key="4">
    <source>
        <dbReference type="ARBA" id="ARBA00022695"/>
    </source>
</evidence>
<accession>A0A1L2JPY5</accession>
<dbReference type="AlphaFoldDB" id="A0A1L2JPY5"/>
<keyword evidence="4 10" id="KW-0548">Nucleotidyltransferase</keyword>
<dbReference type="Pfam" id="PF04567">
    <property type="entry name" value="RNA_pol_Rpb2_5"/>
    <property type="match status" value="1"/>
</dbReference>
<comment type="catalytic activity">
    <reaction evidence="10">
        <text>RNA(n) + a ribonucleoside 5'-triphosphate = RNA(n+1) + diphosphate</text>
        <dbReference type="Rhea" id="RHEA:21248"/>
        <dbReference type="Rhea" id="RHEA-COMP:14527"/>
        <dbReference type="Rhea" id="RHEA-COMP:17342"/>
        <dbReference type="ChEBI" id="CHEBI:33019"/>
        <dbReference type="ChEBI" id="CHEBI:61557"/>
        <dbReference type="ChEBI" id="CHEBI:140395"/>
        <dbReference type="EC" id="2.7.7.6"/>
    </reaction>
</comment>
<keyword evidence="7 10" id="KW-0804">Transcription</keyword>
<organism evidence="18">
    <name type="scientific">uncultured korarchaeote</name>
    <dbReference type="NCBI Taxonomy" id="161241"/>
    <lineage>
        <taxon>Archaea</taxon>
        <taxon>Thermoproteota</taxon>
        <taxon>environmental samples</taxon>
    </lineage>
</organism>
<evidence type="ECO:0000256" key="5">
    <source>
        <dbReference type="ARBA" id="ARBA00022723"/>
    </source>
</evidence>